<feature type="region of interest" description="Disordered" evidence="1">
    <location>
        <begin position="48"/>
        <end position="74"/>
    </location>
</feature>
<feature type="compositionally biased region" description="Polar residues" evidence="1">
    <location>
        <begin position="52"/>
        <end position="62"/>
    </location>
</feature>
<dbReference type="EMBL" id="LZPO01035013">
    <property type="protein sequence ID" value="OBS76073.1"/>
    <property type="molecule type" value="Genomic_DNA"/>
</dbReference>
<dbReference type="GO" id="GO:0002181">
    <property type="term" value="P:cytoplasmic translation"/>
    <property type="evidence" value="ECO:0007669"/>
    <property type="project" value="TreeGrafter"/>
</dbReference>
<proteinExistence type="predicted"/>
<evidence type="ECO:0000256" key="1">
    <source>
        <dbReference type="SAM" id="MobiDB-lite"/>
    </source>
</evidence>
<sequence length="158" mass="17636">MPPKKQAQAGGSKKAEQKKKEKIIEDKTFGLKNKKGAKQQKFIKAVTRQVKFGQQNPRQVAQSEAEKKLKKDDKKKELQVLNELFKPVHIASDKDENKLSEASGGRAENGERSDLDEDNGGGEQENGSIDAVPVDENLFTGEDLDELEEELDTLDLEE</sequence>
<comment type="caution">
    <text evidence="2">The sequence shown here is derived from an EMBL/GenBank/DDBJ whole genome shotgun (WGS) entry which is preliminary data.</text>
</comment>
<protein>
    <recommendedName>
        <fullName evidence="4">ZC3H15/TMA46 family C-terminal domain-containing protein</fullName>
    </recommendedName>
</protein>
<keyword evidence="3" id="KW-1185">Reference proteome</keyword>
<feature type="compositionally biased region" description="Acidic residues" evidence="1">
    <location>
        <begin position="142"/>
        <end position="158"/>
    </location>
</feature>
<feature type="region of interest" description="Disordered" evidence="1">
    <location>
        <begin position="1"/>
        <end position="21"/>
    </location>
</feature>
<evidence type="ECO:0000313" key="2">
    <source>
        <dbReference type="EMBL" id="OBS76073.1"/>
    </source>
</evidence>
<feature type="compositionally biased region" description="Basic and acidic residues" evidence="1">
    <location>
        <begin position="64"/>
        <end position="74"/>
    </location>
</feature>
<gene>
    <name evidence="2" type="ORF">A6R68_17474</name>
</gene>
<accession>A0A1A6HBX6</accession>
<dbReference type="PANTHER" id="PTHR12681:SF0">
    <property type="entry name" value="ZINC FINGER CCCH DOMAIN-CONTAINING PROTEIN 15"/>
    <property type="match status" value="1"/>
</dbReference>
<feature type="region of interest" description="Disordered" evidence="1">
    <location>
        <begin position="87"/>
        <end position="158"/>
    </location>
</feature>
<evidence type="ECO:0008006" key="4">
    <source>
        <dbReference type="Google" id="ProtNLM"/>
    </source>
</evidence>
<dbReference type="AlphaFoldDB" id="A0A1A6HBX6"/>
<dbReference type="OrthoDB" id="278280at2759"/>
<reference evidence="2 3" key="1">
    <citation type="submission" date="2016-06" db="EMBL/GenBank/DDBJ databases">
        <title>The Draft Genome Sequence and Annotation of the Desert Woodrat Neotoma lepida.</title>
        <authorList>
            <person name="Campbell M."/>
            <person name="Oakeson K.F."/>
            <person name="Yandell M."/>
            <person name="Halpert J.R."/>
            <person name="Dearing D."/>
        </authorList>
    </citation>
    <scope>NUCLEOTIDE SEQUENCE [LARGE SCALE GENOMIC DNA]</scope>
    <source>
        <strain evidence="2">417</strain>
        <tissue evidence="2">Liver</tissue>
    </source>
</reference>
<feature type="compositionally biased region" description="Low complexity" evidence="1">
    <location>
        <begin position="1"/>
        <end position="12"/>
    </location>
</feature>
<dbReference type="Proteomes" id="UP000092124">
    <property type="component" value="Unassembled WGS sequence"/>
</dbReference>
<dbReference type="PANTHER" id="PTHR12681">
    <property type="entry name" value="ZINC FINGER-CONTAINING PROTEIN P48ZNF"/>
    <property type="match status" value="1"/>
</dbReference>
<dbReference type="GO" id="GO:0003729">
    <property type="term" value="F:mRNA binding"/>
    <property type="evidence" value="ECO:0007669"/>
    <property type="project" value="TreeGrafter"/>
</dbReference>
<organism evidence="2 3">
    <name type="scientific">Neotoma lepida</name>
    <name type="common">Desert woodrat</name>
    <dbReference type="NCBI Taxonomy" id="56216"/>
    <lineage>
        <taxon>Eukaryota</taxon>
        <taxon>Metazoa</taxon>
        <taxon>Chordata</taxon>
        <taxon>Craniata</taxon>
        <taxon>Vertebrata</taxon>
        <taxon>Euteleostomi</taxon>
        <taxon>Mammalia</taxon>
        <taxon>Eutheria</taxon>
        <taxon>Euarchontoglires</taxon>
        <taxon>Glires</taxon>
        <taxon>Rodentia</taxon>
        <taxon>Myomorpha</taxon>
        <taxon>Muroidea</taxon>
        <taxon>Cricetidae</taxon>
        <taxon>Neotominae</taxon>
        <taxon>Neotoma</taxon>
    </lineage>
</organism>
<dbReference type="STRING" id="56216.A0A1A6HBX6"/>
<name>A0A1A6HBX6_NEOLE</name>
<dbReference type="GO" id="GO:0005829">
    <property type="term" value="C:cytosol"/>
    <property type="evidence" value="ECO:0007669"/>
    <property type="project" value="TreeGrafter"/>
</dbReference>
<evidence type="ECO:0000313" key="3">
    <source>
        <dbReference type="Proteomes" id="UP000092124"/>
    </source>
</evidence>